<organism evidence="3 4">
    <name type="scientific">Trypanosoma cruzi</name>
    <dbReference type="NCBI Taxonomy" id="5693"/>
    <lineage>
        <taxon>Eukaryota</taxon>
        <taxon>Discoba</taxon>
        <taxon>Euglenozoa</taxon>
        <taxon>Kinetoplastea</taxon>
        <taxon>Metakinetoplastina</taxon>
        <taxon>Trypanosomatida</taxon>
        <taxon>Trypanosomatidae</taxon>
        <taxon>Trypanosoma</taxon>
        <taxon>Schizotrypanum</taxon>
    </lineage>
</organism>
<feature type="compositionally biased region" description="Basic and acidic residues" evidence="1">
    <location>
        <begin position="263"/>
        <end position="281"/>
    </location>
</feature>
<reference evidence="3 4" key="1">
    <citation type="journal article" date="2018" name="Microb. Genom.">
        <title>Expanding an expanded genome: long-read sequencing of Trypanosoma cruzi.</title>
        <authorList>
            <person name="Berna L."/>
            <person name="Rodriguez M."/>
            <person name="Chiribao M.L."/>
            <person name="Parodi-Talice A."/>
            <person name="Pita S."/>
            <person name="Rijo G."/>
            <person name="Alvarez-Valin F."/>
            <person name="Robello C."/>
        </authorList>
    </citation>
    <scope>NUCLEOTIDE SEQUENCE [LARGE SCALE GENOMIC DNA]</scope>
    <source>
        <strain evidence="3 4">Dm28c</strain>
    </source>
</reference>
<dbReference type="VEuPathDB" id="TriTrypDB:TcCLB.504039.130"/>
<dbReference type="AlphaFoldDB" id="A0A2V2V2F1"/>
<dbReference type="Proteomes" id="UP000246121">
    <property type="component" value="Unassembled WGS sequence"/>
</dbReference>
<accession>A0A2V2V2F1</accession>
<dbReference type="VEuPathDB" id="TriTrypDB:TCSYLVIO_002221"/>
<proteinExistence type="predicted"/>
<feature type="region of interest" description="Disordered" evidence="1">
    <location>
        <begin position="185"/>
        <end position="435"/>
    </location>
</feature>
<dbReference type="VEuPathDB" id="TriTrypDB:TCDM_11134"/>
<dbReference type="VEuPathDB" id="TriTrypDB:ECC02_011189"/>
<dbReference type="VEuPathDB" id="TriTrypDB:C4B63_50g210"/>
<dbReference type="VEuPathDB" id="TriTrypDB:BCY84_08225"/>
<dbReference type="VEuPathDB" id="TriTrypDB:TcYC6_0158520"/>
<dbReference type="EMBL" id="PRFA01000050">
    <property type="protein sequence ID" value="PWU90444.1"/>
    <property type="molecule type" value="Genomic_DNA"/>
</dbReference>
<evidence type="ECO:0000313" key="3">
    <source>
        <dbReference type="EMBL" id="PWU90444.1"/>
    </source>
</evidence>
<dbReference type="VEuPathDB" id="TriTrypDB:TcCL_Unassigned05662"/>
<feature type="region of interest" description="Disordered" evidence="1">
    <location>
        <begin position="116"/>
        <end position="170"/>
    </location>
</feature>
<sequence>MTMTGRVLLVCALCVLWCGAGGGDADGSAVEYSLLRWRAQLRKGCAEEVGRRTGGEANASAVEECLRQRMDSVRAVVDGRRRWRRQHSAVAAAADGVSGNYEDRREENDDKLRGVSFSGQKLQAEKNNPAGGREEFAKVPGGENNLKADKSEPNFEKDKANSVVNPANPTGIQGLADLSLTVAGDSQNPKHAEHGLFNANSRLLGGVSKDGQTEGENGRGNQPPPPPSPKEGTEVGLSKPLGLTEKRIPTPVEENLRPRAGSHSHEKEMLQTKDSSGHEEGETISSDTQRSASKEIPEATTPLSASESGSGIAGSTVGKGGVNNPQPPAASVTQHNSAGDTGPAALPASTSELQTEEMPNAGIIATTHDDNDSSPAASTAERPTVGTRSTQTSGDASDLEQSNNDDVNDDVAHNGKTVEFETASGNRDTQADNDERYTTVPENVTNKTINTETIADSDSSTAVSHTTSPLLLLLLVVCAAAAAVVAA</sequence>
<dbReference type="VEuPathDB" id="TriTrypDB:TcG_12066"/>
<dbReference type="VEuPathDB" id="TriTrypDB:TcBrA4_0171520"/>
<evidence type="ECO:0000256" key="1">
    <source>
        <dbReference type="SAM" id="MobiDB-lite"/>
    </source>
</evidence>
<evidence type="ECO:0000256" key="2">
    <source>
        <dbReference type="SAM" id="SignalP"/>
    </source>
</evidence>
<dbReference type="VEuPathDB" id="TriTrypDB:TCSYLVIO_000771"/>
<comment type="caution">
    <text evidence="3">The sequence shown here is derived from an EMBL/GenBank/DDBJ whole genome shotgun (WGS) entry which is preliminary data.</text>
</comment>
<dbReference type="VEuPathDB" id="TriTrypDB:TcBrA4_0178760"/>
<feature type="compositionally biased region" description="Basic and acidic residues" evidence="1">
    <location>
        <begin position="146"/>
        <end position="160"/>
    </location>
</feature>
<keyword evidence="2" id="KW-0732">Signal</keyword>
<feature type="compositionally biased region" description="Low complexity" evidence="1">
    <location>
        <begin position="304"/>
        <end position="315"/>
    </location>
</feature>
<dbReference type="VEuPathDB" id="TriTrypDB:Tc_MARK_6599"/>
<dbReference type="VEuPathDB" id="TriTrypDB:C3747_118g56"/>
<feature type="compositionally biased region" description="Basic and acidic residues" evidence="1">
    <location>
        <begin position="410"/>
        <end position="419"/>
    </location>
</feature>
<dbReference type="VEuPathDB" id="TriTrypDB:TcCLB.507071.180"/>
<feature type="chain" id="PRO_5015977252" evidence="2">
    <location>
        <begin position="26"/>
        <end position="487"/>
    </location>
</feature>
<dbReference type="VEuPathDB" id="TriTrypDB:TcG_12543"/>
<name>A0A2V2V2F1_TRYCR</name>
<gene>
    <name evidence="3" type="ORF">C4B63_50g210</name>
</gene>
<evidence type="ECO:0000313" key="4">
    <source>
        <dbReference type="Proteomes" id="UP000246121"/>
    </source>
</evidence>
<protein>
    <submittedName>
        <fullName evidence="3">Mucin-associated surface protein (MASP)</fullName>
    </submittedName>
</protein>
<dbReference type="VEuPathDB" id="TriTrypDB:TcCL_NonESM12835"/>
<feature type="signal peptide" evidence="2">
    <location>
        <begin position="1"/>
        <end position="25"/>
    </location>
</feature>
<feature type="compositionally biased region" description="Polar residues" evidence="1">
    <location>
        <begin position="386"/>
        <end position="402"/>
    </location>
</feature>